<dbReference type="PANTHER" id="PTHR28221:SF2">
    <property type="entry name" value="RNA POLYMERASE I-SPECIFIC TRANSCRIPTION INITIATION FACTOR RRN6"/>
    <property type="match status" value="1"/>
</dbReference>
<feature type="region of interest" description="Disordered" evidence="1">
    <location>
        <begin position="989"/>
        <end position="1242"/>
    </location>
</feature>
<feature type="compositionally biased region" description="Low complexity" evidence="1">
    <location>
        <begin position="1198"/>
        <end position="1225"/>
    </location>
</feature>
<dbReference type="Pfam" id="PF20640">
    <property type="entry name" value="Rrn6_HB"/>
    <property type="match status" value="1"/>
</dbReference>
<feature type="domain" description="RRN6 K-rich C-terminal" evidence="3">
    <location>
        <begin position="952"/>
        <end position="1082"/>
    </location>
</feature>
<sequence>MNSSKLRRADLRSIHYGHFGVPLYDPTSKRWNFSKLNCNTRFFQLSQVPEDLVQPTASADSDVYLRDDADGREERYDNALESELRQLVDSFPELQPAEDLVKPMVRLSEGVAKALDEYDPSVGELLASSAISHRAPDGQREMISILALPGGMHGEALRLIRLHEPEYMVDEHVFGLMIPDKETGWWAGKGAPILQISSSQNIEGKETKSLLAVRLQGCIIFMFPRYRNHPVPASGDQLPTSTIPASRIDCNILFELHPWQAQYSTFSDVMFNPWKEREVVVIDQSGGWSVFRIQRSSHTAPVYSPVPIFMGKMPEVEEEREPDDMETQNTGLRPAQGQEDEQTENREENASHSLGFSPDQEDVILKPEPSEYVSRLSSERLEDTLLSASDVGNTVKSGQASPPELRDSDHEIETKLRQDGWARVTWIFNHRTLIACTRRSICLIDVPTGASFDLPPLLPQDRYLAGWHLDMRLCWRRSDHLFVLTSQSLFLLRVFEDSKSNLSDTEINIRGRILISVLHFRDESDISLKMRVNEEDNGCLITIFSQYNAVATCFWFEIPTDGQVAASNAMALALPEHGSDRTLDFKLERVLLDQSPDEMAKAGTTFAGRLYSAMVLKRDLGLRHVFYDTKEPTDTIHFRLPHRAKSGRAIELDAHGAFVVPDTFEESLSSNEESDGSSDNKYELNTRAILNKPHKVNGKNQRLAIAVMEGTAEGGSKEFIPVVNIDHLTEQVQSQVLKQKDPAGREMTLFELTRMVVPQVVNLRDASFALEDAFASSSDLAVVRLYPQIIPLDLDLGKDPAPNDMPFDDLYAYLEENYITPLNGDFSNAFRLQREEIAKAIAAEIILASAKIEQNVRQEDAENVHDDDMDMDADDLSIAASQQSVEFSRGFEEREGRSVLRTPSSRTPSTSRSRSPYRKSVNDAMSEIVDRLSHSVAMDIKPTQSWGLKPMTVLSHWELGVDPIKYSYTDTKKRLEEERIVLGMSEKERRRLERRKEKDVLRRRKEEMRAEQLGVGSSQAPTVVSSQVSGPGGSQLPPIFSGSQPPPISSSQVPPNLLAAQQSLSSGAPKPPRSSQVPGFGSQQPATRGRSQGSIPGFGSQSIENPKATRAKAIPGFGSQPLPTPSRSQVVPSVTSSSQRNKNISLGYSNPEQNEAGSGRTQSVHRTGEPFSRELPVRPTSTPPVFGSSQLQSTQDGSQLSIPSSQQPQMPGQHLSQQRLRLSSQISGTQTPKKKKKRTEGF</sequence>
<dbReference type="OrthoDB" id="4090074at2759"/>
<feature type="compositionally biased region" description="Polar residues" evidence="1">
    <location>
        <begin position="1073"/>
        <end position="1104"/>
    </location>
</feature>
<evidence type="ECO:0000313" key="6">
    <source>
        <dbReference type="Proteomes" id="UP000053259"/>
    </source>
</evidence>
<dbReference type="Proteomes" id="UP000053259">
    <property type="component" value="Unassembled WGS sequence"/>
</dbReference>
<dbReference type="STRING" id="253628.A0A0D2AQG3"/>
<gene>
    <name evidence="5" type="ORF">PV09_07156</name>
</gene>
<dbReference type="GO" id="GO:0070860">
    <property type="term" value="C:RNA polymerase I core factor complex"/>
    <property type="evidence" value="ECO:0007669"/>
    <property type="project" value="TreeGrafter"/>
</dbReference>
<dbReference type="AlphaFoldDB" id="A0A0D2AQG3"/>
<organism evidence="5 6">
    <name type="scientific">Verruconis gallopava</name>
    <dbReference type="NCBI Taxonomy" id="253628"/>
    <lineage>
        <taxon>Eukaryota</taxon>
        <taxon>Fungi</taxon>
        <taxon>Dikarya</taxon>
        <taxon>Ascomycota</taxon>
        <taxon>Pezizomycotina</taxon>
        <taxon>Dothideomycetes</taxon>
        <taxon>Pleosporomycetidae</taxon>
        <taxon>Venturiales</taxon>
        <taxon>Sympoventuriaceae</taxon>
        <taxon>Verruconis</taxon>
    </lineage>
</organism>
<name>A0A0D2AQG3_9PEZI</name>
<dbReference type="InterPro" id="IPR048535">
    <property type="entry name" value="RRN6_beta-prop"/>
</dbReference>
<feature type="compositionally biased region" description="Low complexity" evidence="1">
    <location>
        <begin position="1125"/>
        <end position="1140"/>
    </location>
</feature>
<feature type="domain" description="RRN6 beta-propeller" evidence="2">
    <location>
        <begin position="119"/>
        <end position="324"/>
    </location>
</feature>
<dbReference type="InterPro" id="IPR048537">
    <property type="entry name" value="RRN6_HB"/>
</dbReference>
<dbReference type="InterPro" id="IPR048536">
    <property type="entry name" value="Rrn6_K-rich"/>
</dbReference>
<dbReference type="PANTHER" id="PTHR28221">
    <property type="entry name" value="RNA POLYMERASE I-SPECIFIC TRANSCRIPTION INITIATION FACTOR RRN6"/>
    <property type="match status" value="1"/>
</dbReference>
<dbReference type="VEuPathDB" id="FungiDB:PV09_07156"/>
<dbReference type="Pfam" id="PF20639">
    <property type="entry name" value="Rrn6_K-rich"/>
    <property type="match status" value="1"/>
</dbReference>
<dbReference type="GeneID" id="27315129"/>
<feature type="compositionally biased region" description="Basic and acidic residues" evidence="1">
    <location>
        <begin position="889"/>
        <end position="898"/>
    </location>
</feature>
<dbReference type="EMBL" id="KN847555">
    <property type="protein sequence ID" value="KIW01389.1"/>
    <property type="molecule type" value="Genomic_DNA"/>
</dbReference>
<dbReference type="GO" id="GO:0001163">
    <property type="term" value="F:RNA polymerase I transcription regulatory region sequence-specific DNA binding"/>
    <property type="evidence" value="ECO:0007669"/>
    <property type="project" value="TreeGrafter"/>
</dbReference>
<feature type="compositionally biased region" description="Basic and acidic residues" evidence="1">
    <location>
        <begin position="989"/>
        <end position="1010"/>
    </location>
</feature>
<dbReference type="RefSeq" id="XP_016211258.1">
    <property type="nucleotide sequence ID" value="XM_016360886.1"/>
</dbReference>
<keyword evidence="6" id="KW-1185">Reference proteome</keyword>
<evidence type="ECO:0000259" key="3">
    <source>
        <dbReference type="Pfam" id="PF20639"/>
    </source>
</evidence>
<feature type="compositionally biased region" description="Acidic residues" evidence="1">
    <location>
        <begin position="316"/>
        <end position="326"/>
    </location>
</feature>
<dbReference type="InterPro" id="IPR019350">
    <property type="entry name" value="RNA_pol_I-sp_TIF_RRN6-like"/>
</dbReference>
<feature type="compositionally biased region" description="Polar residues" evidence="1">
    <location>
        <begin position="1141"/>
        <end position="1165"/>
    </location>
</feature>
<feature type="compositionally biased region" description="Low complexity" evidence="1">
    <location>
        <begin position="899"/>
        <end position="914"/>
    </location>
</feature>
<feature type="compositionally biased region" description="Low complexity" evidence="1">
    <location>
        <begin position="1023"/>
        <end position="1055"/>
    </location>
</feature>
<protein>
    <recommendedName>
        <fullName evidence="7">RNA polymerase I-specific transcription initiation factor RRN6-like protein</fullName>
    </recommendedName>
</protein>
<evidence type="ECO:0000259" key="2">
    <source>
        <dbReference type="Pfam" id="PF10214"/>
    </source>
</evidence>
<feature type="domain" description="RRN6 beta-propeller" evidence="2">
    <location>
        <begin position="404"/>
        <end position="567"/>
    </location>
</feature>
<feature type="region of interest" description="Disordered" evidence="1">
    <location>
        <begin position="316"/>
        <end position="364"/>
    </location>
</feature>
<feature type="compositionally biased region" description="Basic residues" evidence="1">
    <location>
        <begin position="1232"/>
        <end position="1242"/>
    </location>
</feature>
<dbReference type="InParanoid" id="A0A0D2AQG3"/>
<feature type="compositionally biased region" description="Basic and acidic residues" evidence="1">
    <location>
        <begin position="1166"/>
        <end position="1176"/>
    </location>
</feature>
<reference evidence="5 6" key="1">
    <citation type="submission" date="2015-01" db="EMBL/GenBank/DDBJ databases">
        <title>The Genome Sequence of Ochroconis gallopava CBS43764.</title>
        <authorList>
            <consortium name="The Broad Institute Genomics Platform"/>
            <person name="Cuomo C."/>
            <person name="de Hoog S."/>
            <person name="Gorbushina A."/>
            <person name="Stielow B."/>
            <person name="Teixiera M."/>
            <person name="Abouelleil A."/>
            <person name="Chapman S.B."/>
            <person name="Priest M."/>
            <person name="Young S.K."/>
            <person name="Wortman J."/>
            <person name="Nusbaum C."/>
            <person name="Birren B."/>
        </authorList>
    </citation>
    <scope>NUCLEOTIDE SEQUENCE [LARGE SCALE GENOMIC DNA]</scope>
    <source>
        <strain evidence="5 6">CBS 43764</strain>
    </source>
</reference>
<feature type="domain" description="RRN6 helical bundle" evidence="4">
    <location>
        <begin position="657"/>
        <end position="850"/>
    </location>
</feature>
<evidence type="ECO:0000256" key="1">
    <source>
        <dbReference type="SAM" id="MobiDB-lite"/>
    </source>
</evidence>
<proteinExistence type="predicted"/>
<dbReference type="GO" id="GO:0001179">
    <property type="term" value="F:RNA polymerase I general transcription initiation factor binding"/>
    <property type="evidence" value="ECO:0007669"/>
    <property type="project" value="TreeGrafter"/>
</dbReference>
<dbReference type="Pfam" id="PF10214">
    <property type="entry name" value="Rrn6_beta-prop"/>
    <property type="match status" value="2"/>
</dbReference>
<evidence type="ECO:0008006" key="7">
    <source>
        <dbReference type="Google" id="ProtNLM"/>
    </source>
</evidence>
<feature type="compositionally biased region" description="Polar residues" evidence="1">
    <location>
        <begin position="1187"/>
        <end position="1197"/>
    </location>
</feature>
<dbReference type="HOGENOM" id="CLU_266591_0_0_1"/>
<evidence type="ECO:0000313" key="5">
    <source>
        <dbReference type="EMBL" id="KIW01389.1"/>
    </source>
</evidence>
<feature type="region of interest" description="Disordered" evidence="1">
    <location>
        <begin position="886"/>
        <end position="920"/>
    </location>
</feature>
<accession>A0A0D2AQG3</accession>
<dbReference type="GO" id="GO:0042790">
    <property type="term" value="P:nucleolar large rRNA transcription by RNA polymerase I"/>
    <property type="evidence" value="ECO:0007669"/>
    <property type="project" value="TreeGrafter"/>
</dbReference>
<evidence type="ECO:0000259" key="4">
    <source>
        <dbReference type="Pfam" id="PF20640"/>
    </source>
</evidence>